<proteinExistence type="predicted"/>
<sequence>MAFSKVLSLCLIIPLSSANPVFNSLSRVGRSDDPPKPSKYPLGDPCGHEWQYLNFKPDDAADKSHLRNYTERSAMPYNRYFPPKEGHEEDGDYPKRVESILKAITGESSTEGRIGAIVADMIVDDKGFAGNGENPGQGTCADEGTLGYCRTWLSNQMS</sequence>
<reference evidence="2" key="1">
    <citation type="submission" date="2020-02" db="EMBL/GenBank/DDBJ databases">
        <authorList>
            <person name="Palmer J.M."/>
        </authorList>
    </citation>
    <scope>NUCLEOTIDE SEQUENCE</scope>
    <source>
        <strain evidence="2">EPUS1.4</strain>
        <tissue evidence="2">Thallus</tissue>
    </source>
</reference>
<feature type="chain" id="PRO_5033989042" description="Ecp2 effector protein domain-containing protein" evidence="1">
    <location>
        <begin position="19"/>
        <end position="158"/>
    </location>
</feature>
<gene>
    <name evidence="2" type="ORF">GJ744_001987</name>
</gene>
<dbReference type="EMBL" id="JAACFV010000131">
    <property type="protein sequence ID" value="KAF7504633.1"/>
    <property type="molecule type" value="Genomic_DNA"/>
</dbReference>
<dbReference type="Proteomes" id="UP000606974">
    <property type="component" value="Unassembled WGS sequence"/>
</dbReference>
<protein>
    <recommendedName>
        <fullName evidence="4">Ecp2 effector protein domain-containing protein</fullName>
    </recommendedName>
</protein>
<evidence type="ECO:0000313" key="2">
    <source>
        <dbReference type="EMBL" id="KAF7504633.1"/>
    </source>
</evidence>
<name>A0A8H7A8S5_9EURO</name>
<evidence type="ECO:0000313" key="3">
    <source>
        <dbReference type="Proteomes" id="UP000606974"/>
    </source>
</evidence>
<keyword evidence="1" id="KW-0732">Signal</keyword>
<keyword evidence="3" id="KW-1185">Reference proteome</keyword>
<evidence type="ECO:0000256" key="1">
    <source>
        <dbReference type="SAM" id="SignalP"/>
    </source>
</evidence>
<accession>A0A8H7A8S5</accession>
<feature type="signal peptide" evidence="1">
    <location>
        <begin position="1"/>
        <end position="18"/>
    </location>
</feature>
<dbReference type="AlphaFoldDB" id="A0A8H7A8S5"/>
<comment type="caution">
    <text evidence="2">The sequence shown here is derived from an EMBL/GenBank/DDBJ whole genome shotgun (WGS) entry which is preliminary data.</text>
</comment>
<dbReference type="OrthoDB" id="2119228at2759"/>
<organism evidence="2 3">
    <name type="scientific">Endocarpon pusillum</name>
    <dbReference type="NCBI Taxonomy" id="364733"/>
    <lineage>
        <taxon>Eukaryota</taxon>
        <taxon>Fungi</taxon>
        <taxon>Dikarya</taxon>
        <taxon>Ascomycota</taxon>
        <taxon>Pezizomycotina</taxon>
        <taxon>Eurotiomycetes</taxon>
        <taxon>Chaetothyriomycetidae</taxon>
        <taxon>Verrucariales</taxon>
        <taxon>Verrucariaceae</taxon>
        <taxon>Endocarpon</taxon>
    </lineage>
</organism>
<evidence type="ECO:0008006" key="4">
    <source>
        <dbReference type="Google" id="ProtNLM"/>
    </source>
</evidence>